<keyword evidence="2" id="KW-0677">Repeat</keyword>
<dbReference type="Pfam" id="PF01436">
    <property type="entry name" value="NHL"/>
    <property type="match status" value="2"/>
</dbReference>
<dbReference type="PROSITE" id="PS51125">
    <property type="entry name" value="NHL"/>
    <property type="match status" value="2"/>
</dbReference>
<keyword evidence="3" id="KW-0325">Glycoprotein</keyword>
<sequence>MRFSAPILAFICLSISSGVVIAQADMQATNDFPNPYQIYTGFFNIPAGREWGATSSIDIDPDGKSIWIAERCGSDSIRAGYPIRGCAESDLPVVLKFNSDGEMVRSFGGGIFAVPHGFHVDHDGNIWVTDAPFTMPPGIEGKGHIVVKFSPDGDRLMTLGTPGVTGNDESHFNMPSDVHVAPNGDIFVADGHGGNSNARIVKFDSNGNYLMDWGSAGSGPGQFNAPHGLAMDSQGRLFVADRSNNRIQIFDQNGNFLDEWYQFSRLSGIFIDGNDMLYGVDSESNAGRGRADWRRGIRVGSARTGEVSYFIPDPFDANNGPYAGSSGGEGVVADKDGVIYSAEVGPRSVKRYARFEN</sequence>
<gene>
    <name evidence="4" type="ORF">METZ01_LOCUS20362</name>
</gene>
<dbReference type="PANTHER" id="PTHR10680">
    <property type="entry name" value="PEPTIDYL-GLYCINE ALPHA-AMIDATING MONOOXYGENASE"/>
    <property type="match status" value="1"/>
</dbReference>
<dbReference type="Gene3D" id="2.120.10.30">
    <property type="entry name" value="TolB, C-terminal domain"/>
    <property type="match status" value="1"/>
</dbReference>
<accession>A0A381PM29</accession>
<dbReference type="InterPro" id="IPR011042">
    <property type="entry name" value="6-blade_b-propeller_TolB-like"/>
</dbReference>
<evidence type="ECO:0008006" key="5">
    <source>
        <dbReference type="Google" id="ProtNLM"/>
    </source>
</evidence>
<reference evidence="4" key="1">
    <citation type="submission" date="2018-05" db="EMBL/GenBank/DDBJ databases">
        <authorList>
            <person name="Lanie J.A."/>
            <person name="Ng W.-L."/>
            <person name="Kazmierczak K.M."/>
            <person name="Andrzejewski T.M."/>
            <person name="Davidsen T.M."/>
            <person name="Wayne K.J."/>
            <person name="Tettelin H."/>
            <person name="Glass J.I."/>
            <person name="Rusch D."/>
            <person name="Podicherti R."/>
            <person name="Tsui H.-C.T."/>
            <person name="Winkler M.E."/>
        </authorList>
    </citation>
    <scope>NUCLEOTIDE SEQUENCE</scope>
</reference>
<dbReference type="SUPFAM" id="SSF63829">
    <property type="entry name" value="Calcium-dependent phosphotriesterase"/>
    <property type="match status" value="1"/>
</dbReference>
<dbReference type="PANTHER" id="PTHR10680:SF38">
    <property type="entry name" value="BLL1368 PROTEIN"/>
    <property type="match status" value="1"/>
</dbReference>
<evidence type="ECO:0000256" key="2">
    <source>
        <dbReference type="ARBA" id="ARBA00022737"/>
    </source>
</evidence>
<protein>
    <recommendedName>
        <fullName evidence="5">6-bladed beta-propeller</fullName>
    </recommendedName>
</protein>
<evidence type="ECO:0000256" key="1">
    <source>
        <dbReference type="ARBA" id="ARBA00022729"/>
    </source>
</evidence>
<keyword evidence="1" id="KW-0732">Signal</keyword>
<evidence type="ECO:0000256" key="3">
    <source>
        <dbReference type="ARBA" id="ARBA00023180"/>
    </source>
</evidence>
<dbReference type="AlphaFoldDB" id="A0A381PM29"/>
<proteinExistence type="predicted"/>
<dbReference type="EMBL" id="UINC01001014">
    <property type="protein sequence ID" value="SUZ67508.1"/>
    <property type="molecule type" value="Genomic_DNA"/>
</dbReference>
<dbReference type="CDD" id="cd14958">
    <property type="entry name" value="NHL_PAL_like"/>
    <property type="match status" value="1"/>
</dbReference>
<dbReference type="InterPro" id="IPR001258">
    <property type="entry name" value="NHL_repeat"/>
</dbReference>
<evidence type="ECO:0000313" key="4">
    <source>
        <dbReference type="EMBL" id="SUZ67508.1"/>
    </source>
</evidence>
<organism evidence="4">
    <name type="scientific">marine metagenome</name>
    <dbReference type="NCBI Taxonomy" id="408172"/>
    <lineage>
        <taxon>unclassified sequences</taxon>
        <taxon>metagenomes</taxon>
        <taxon>ecological metagenomes</taxon>
    </lineage>
</organism>
<name>A0A381PM29_9ZZZZ</name>